<protein>
    <recommendedName>
        <fullName evidence="4">Clostripain</fullName>
    </recommendedName>
</protein>
<dbReference type="AlphaFoldDB" id="A0AAE0EM15"/>
<organism evidence="2 3">
    <name type="scientific">Cymbomonas tetramitiformis</name>
    <dbReference type="NCBI Taxonomy" id="36881"/>
    <lineage>
        <taxon>Eukaryota</taxon>
        <taxon>Viridiplantae</taxon>
        <taxon>Chlorophyta</taxon>
        <taxon>Pyramimonadophyceae</taxon>
        <taxon>Pyramimonadales</taxon>
        <taxon>Pyramimonadaceae</taxon>
        <taxon>Cymbomonas</taxon>
    </lineage>
</organism>
<proteinExistence type="predicted"/>
<evidence type="ECO:0000313" key="2">
    <source>
        <dbReference type="EMBL" id="KAK3232974.1"/>
    </source>
</evidence>
<gene>
    <name evidence="2" type="ORF">CYMTET_56702</name>
</gene>
<dbReference type="PANTHER" id="PTHR37835">
    <property type="entry name" value="ALPHA-CLOSTRIPAIN"/>
    <property type="match status" value="1"/>
</dbReference>
<dbReference type="Gene3D" id="3.40.50.11970">
    <property type="match status" value="1"/>
</dbReference>
<evidence type="ECO:0000313" key="3">
    <source>
        <dbReference type="Proteomes" id="UP001190700"/>
    </source>
</evidence>
<evidence type="ECO:0000256" key="1">
    <source>
        <dbReference type="SAM" id="SignalP"/>
    </source>
</evidence>
<dbReference type="Pfam" id="PF03415">
    <property type="entry name" value="Peptidase_C11"/>
    <property type="match status" value="1"/>
</dbReference>
<feature type="chain" id="PRO_5042069176" description="Clostripain" evidence="1">
    <location>
        <begin position="26"/>
        <end position="680"/>
    </location>
</feature>
<dbReference type="Proteomes" id="UP001190700">
    <property type="component" value="Unassembled WGS sequence"/>
</dbReference>
<accession>A0AAE0EM15</accession>
<sequence>MRQIRLELLCALFSVLHFSAQEAAAQNDEIAAWTILVYGAGDNNLEGMLVNDIKEMAESGVPGESGSQKVNVVVLADRSDEYNSGERLGSLGNWRGTKTILIENGEFTQLKDEGEADLTDTNVLFEFISRGIESFPAESYALFLWDHGMGWQGFGEDTNTGTGSKRVWDGAPYETSEPTMTLESVREAIAEGLSASRVERLDILGFDACLMQQYTVVANMAPYAHYFLASEDLEPGAGWDWTALSAAVANPSISPIELAREIILKFSVHHGGQRPLTLSTVSRTGFNSFLVAFRLLISEINNLLENLPYGDSVTVYTTLFKLRASSQMVKMDGMDSIDLGTMLTQLEPLISTVPRIQRLVASALIAYREMVIDHFAPPEAEGNTGMAIYWPKTKSKMDQTDLDWIMLTPPFLDIDGVSSWQTFLNNYYAAAETCRAGCTAQPYLNIPPGSVASPPPVDFTLQYEPDSVPMESLTVQGSWIEDAYGAEWPGFYRMIGDLNSAFVSSAQVALGYASSEAVHFQSSTNGIFTYPANDKTRVIGESDGLMLGMSDEPIADATAEIPSSVKFAPVFAQQEYQYNDNDGDGALDEEIVTYTATVKYTQTDGTEVDDCNLIYFANFSTGAHDEYEYDDYGAFALPSARSAAARLVDPPLLAWLIRRRRPSCTTTAHPVVPLPLFPPA</sequence>
<keyword evidence="3" id="KW-1185">Reference proteome</keyword>
<dbReference type="InterPro" id="IPR005077">
    <property type="entry name" value="Peptidase_C11"/>
</dbReference>
<keyword evidence="1" id="KW-0732">Signal</keyword>
<comment type="caution">
    <text evidence="2">The sequence shown here is derived from an EMBL/GenBank/DDBJ whole genome shotgun (WGS) entry which is preliminary data.</text>
</comment>
<feature type="signal peptide" evidence="1">
    <location>
        <begin position="1"/>
        <end position="25"/>
    </location>
</feature>
<reference evidence="2 3" key="1">
    <citation type="journal article" date="2015" name="Genome Biol. Evol.">
        <title>Comparative Genomics of a Bacterivorous Green Alga Reveals Evolutionary Causalities and Consequences of Phago-Mixotrophic Mode of Nutrition.</title>
        <authorList>
            <person name="Burns J.A."/>
            <person name="Paasch A."/>
            <person name="Narechania A."/>
            <person name="Kim E."/>
        </authorList>
    </citation>
    <scope>NUCLEOTIDE SEQUENCE [LARGE SCALE GENOMIC DNA]</scope>
    <source>
        <strain evidence="2 3">PLY_AMNH</strain>
    </source>
</reference>
<dbReference type="PANTHER" id="PTHR37835:SF1">
    <property type="entry name" value="ALPHA-CLOSTRIPAIN"/>
    <property type="match status" value="1"/>
</dbReference>
<name>A0AAE0EM15_9CHLO</name>
<evidence type="ECO:0008006" key="4">
    <source>
        <dbReference type="Google" id="ProtNLM"/>
    </source>
</evidence>
<dbReference type="EMBL" id="LGRX02035832">
    <property type="protein sequence ID" value="KAK3232974.1"/>
    <property type="molecule type" value="Genomic_DNA"/>
</dbReference>